<evidence type="ECO:0000313" key="2">
    <source>
        <dbReference type="WBParaSite" id="MCU_014633-RA"/>
    </source>
</evidence>
<name>A0A5K3G1Q9_MESCO</name>
<feature type="compositionally biased region" description="Pro residues" evidence="1">
    <location>
        <begin position="64"/>
        <end position="76"/>
    </location>
</feature>
<dbReference type="WBParaSite" id="MCU_014633-RA">
    <property type="protein sequence ID" value="MCU_014633-RA"/>
    <property type="gene ID" value="MCU_014633"/>
</dbReference>
<feature type="region of interest" description="Disordered" evidence="1">
    <location>
        <begin position="38"/>
        <end position="84"/>
    </location>
</feature>
<sequence length="109" mass="12212">MRVEFARKETGLLECGLSWLVACSGPYRSVSKKRKSCQQELKKGPFATQKGWTRRKRELKSWRPPSPSLPPSPTHPPTTAKTDLRIGRSSASLLYLQETVVICAGEQGR</sequence>
<dbReference type="AlphaFoldDB" id="A0A5K3G1Q9"/>
<organism evidence="2">
    <name type="scientific">Mesocestoides corti</name>
    <name type="common">Flatworm</name>
    <dbReference type="NCBI Taxonomy" id="53468"/>
    <lineage>
        <taxon>Eukaryota</taxon>
        <taxon>Metazoa</taxon>
        <taxon>Spiralia</taxon>
        <taxon>Lophotrochozoa</taxon>
        <taxon>Platyhelminthes</taxon>
        <taxon>Cestoda</taxon>
        <taxon>Eucestoda</taxon>
        <taxon>Cyclophyllidea</taxon>
        <taxon>Mesocestoididae</taxon>
        <taxon>Mesocestoides</taxon>
    </lineage>
</organism>
<reference evidence="2" key="1">
    <citation type="submission" date="2019-11" db="UniProtKB">
        <authorList>
            <consortium name="WormBaseParasite"/>
        </authorList>
    </citation>
    <scope>IDENTIFICATION</scope>
</reference>
<protein>
    <submittedName>
        <fullName evidence="2">Uncharacterized protein</fullName>
    </submittedName>
</protein>
<evidence type="ECO:0000256" key="1">
    <source>
        <dbReference type="SAM" id="MobiDB-lite"/>
    </source>
</evidence>
<accession>A0A5K3G1Q9</accession>
<proteinExistence type="predicted"/>